<dbReference type="RefSeq" id="WP_103788269.1">
    <property type="nucleotide sequence ID" value="NZ_PQVF01000004.1"/>
</dbReference>
<dbReference type="PROSITE" id="PS50263">
    <property type="entry name" value="CN_HYDROLASE"/>
    <property type="match status" value="1"/>
</dbReference>
<feature type="domain" description="CN hydrolase" evidence="2">
    <location>
        <begin position="1"/>
        <end position="237"/>
    </location>
</feature>
<keyword evidence="4" id="KW-1185">Reference proteome</keyword>
<dbReference type="SUPFAM" id="SSF56317">
    <property type="entry name" value="Carbon-nitrogen hydrolase"/>
    <property type="match status" value="1"/>
</dbReference>
<dbReference type="OrthoDB" id="9803818at2"/>
<dbReference type="GO" id="GO:0033388">
    <property type="term" value="P:putrescine biosynthetic process from arginine"/>
    <property type="evidence" value="ECO:0007669"/>
    <property type="project" value="TreeGrafter"/>
</dbReference>
<keyword evidence="1 3" id="KW-0378">Hydrolase</keyword>
<evidence type="ECO:0000259" key="2">
    <source>
        <dbReference type="PROSITE" id="PS50263"/>
    </source>
</evidence>
<accession>A0A2S5A447</accession>
<dbReference type="PANTHER" id="PTHR43674:SF2">
    <property type="entry name" value="BETA-UREIDOPROPIONASE"/>
    <property type="match status" value="1"/>
</dbReference>
<dbReference type="EMBL" id="PQVF01000004">
    <property type="protein sequence ID" value="POY37361.1"/>
    <property type="molecule type" value="Genomic_DNA"/>
</dbReference>
<evidence type="ECO:0000313" key="3">
    <source>
        <dbReference type="EMBL" id="POY37361.1"/>
    </source>
</evidence>
<dbReference type="Pfam" id="PF00795">
    <property type="entry name" value="CN_hydrolase"/>
    <property type="match status" value="1"/>
</dbReference>
<gene>
    <name evidence="3" type="ORF">C3K47_06255</name>
</gene>
<sequence length="245" mass="27380">MRISIVQTKPLKGTIDQNLRSHVKFIEAAVNKNVDLIVFPELSLTGYEPELAQELATTASDSRLDVLQQLSDKHSISIWVGLPTRNNNQLFISMIIIQPNQNKITYSKQYLFPPEREIFTSGNNPLVFHFDNEHIVAPAICFELSNPEHHEYAAEQKATIYIASVLNSVTGVDADIEKLSAIAKKYKMTVFMANYVGQSGGYECAGRSSVWDQQGQLIAQLDGVTEGQLIYDTKTTNILSDPLFD</sequence>
<dbReference type="CDD" id="cd07197">
    <property type="entry name" value="nitrilase"/>
    <property type="match status" value="1"/>
</dbReference>
<dbReference type="AlphaFoldDB" id="A0A2S5A447"/>
<dbReference type="GO" id="GO:0050126">
    <property type="term" value="F:N-carbamoylputrescine amidase activity"/>
    <property type="evidence" value="ECO:0007669"/>
    <property type="project" value="TreeGrafter"/>
</dbReference>
<dbReference type="Gene3D" id="3.60.110.10">
    <property type="entry name" value="Carbon-nitrogen hydrolase"/>
    <property type="match status" value="1"/>
</dbReference>
<dbReference type="InterPro" id="IPR050345">
    <property type="entry name" value="Aliph_Amidase/BUP"/>
</dbReference>
<dbReference type="InterPro" id="IPR003010">
    <property type="entry name" value="C-N_Hydrolase"/>
</dbReference>
<dbReference type="Proteomes" id="UP000236893">
    <property type="component" value="Unassembled WGS sequence"/>
</dbReference>
<organism evidence="3 4">
    <name type="scientific">Solitalea longa</name>
    <dbReference type="NCBI Taxonomy" id="2079460"/>
    <lineage>
        <taxon>Bacteria</taxon>
        <taxon>Pseudomonadati</taxon>
        <taxon>Bacteroidota</taxon>
        <taxon>Sphingobacteriia</taxon>
        <taxon>Sphingobacteriales</taxon>
        <taxon>Sphingobacteriaceae</taxon>
        <taxon>Solitalea</taxon>
    </lineage>
</organism>
<protein>
    <submittedName>
        <fullName evidence="3">Carbon-nitrogen hydrolase family protein</fullName>
    </submittedName>
</protein>
<dbReference type="InterPro" id="IPR036526">
    <property type="entry name" value="C-N_Hydrolase_sf"/>
</dbReference>
<reference evidence="3 4" key="1">
    <citation type="submission" date="2018-01" db="EMBL/GenBank/DDBJ databases">
        <authorList>
            <person name="Gaut B.S."/>
            <person name="Morton B.R."/>
            <person name="Clegg M.T."/>
            <person name="Duvall M.R."/>
        </authorList>
    </citation>
    <scope>NUCLEOTIDE SEQUENCE [LARGE SCALE GENOMIC DNA]</scope>
    <source>
        <strain evidence="3 4">HR-AV</strain>
    </source>
</reference>
<name>A0A2S5A447_9SPHI</name>
<dbReference type="PANTHER" id="PTHR43674">
    <property type="entry name" value="NITRILASE C965.09-RELATED"/>
    <property type="match status" value="1"/>
</dbReference>
<comment type="caution">
    <text evidence="3">The sequence shown here is derived from an EMBL/GenBank/DDBJ whole genome shotgun (WGS) entry which is preliminary data.</text>
</comment>
<evidence type="ECO:0000256" key="1">
    <source>
        <dbReference type="ARBA" id="ARBA00022801"/>
    </source>
</evidence>
<proteinExistence type="predicted"/>
<evidence type="ECO:0000313" key="4">
    <source>
        <dbReference type="Proteomes" id="UP000236893"/>
    </source>
</evidence>